<dbReference type="RefSeq" id="XP_029730130.2">
    <property type="nucleotide sequence ID" value="XM_029874270.2"/>
</dbReference>
<dbReference type="Proteomes" id="UP000069940">
    <property type="component" value="Unassembled WGS sequence"/>
</dbReference>
<accession>A0ABM1XUV5</accession>
<evidence type="ECO:0000313" key="3">
    <source>
        <dbReference type="Proteomes" id="UP000069940"/>
    </source>
</evidence>
<feature type="transmembrane region" description="Helical" evidence="1">
    <location>
        <begin position="257"/>
        <end position="282"/>
    </location>
</feature>
<organism evidence="2 3">
    <name type="scientific">Aedes albopictus</name>
    <name type="common">Asian tiger mosquito</name>
    <name type="synonym">Stegomyia albopicta</name>
    <dbReference type="NCBI Taxonomy" id="7160"/>
    <lineage>
        <taxon>Eukaryota</taxon>
        <taxon>Metazoa</taxon>
        <taxon>Ecdysozoa</taxon>
        <taxon>Arthropoda</taxon>
        <taxon>Hexapoda</taxon>
        <taxon>Insecta</taxon>
        <taxon>Pterygota</taxon>
        <taxon>Neoptera</taxon>
        <taxon>Endopterygota</taxon>
        <taxon>Diptera</taxon>
        <taxon>Nematocera</taxon>
        <taxon>Culicoidea</taxon>
        <taxon>Culicidae</taxon>
        <taxon>Culicinae</taxon>
        <taxon>Aedini</taxon>
        <taxon>Aedes</taxon>
        <taxon>Stegomyia</taxon>
    </lineage>
</organism>
<dbReference type="EnsemblMetazoa" id="AALFPA23_003090.R3264">
    <property type="protein sequence ID" value="AALFPA23_003090.P3264"/>
    <property type="gene ID" value="AALFPA23_003090"/>
</dbReference>
<reference evidence="3" key="1">
    <citation type="journal article" date="2015" name="Proc. Natl. Acad. Sci. U.S.A.">
        <title>Genome sequence of the Asian Tiger mosquito, Aedes albopictus, reveals insights into its biology, genetics, and evolution.</title>
        <authorList>
            <person name="Chen X.G."/>
            <person name="Jiang X."/>
            <person name="Gu J."/>
            <person name="Xu M."/>
            <person name="Wu Y."/>
            <person name="Deng Y."/>
            <person name="Zhang C."/>
            <person name="Bonizzoni M."/>
            <person name="Dermauw W."/>
            <person name="Vontas J."/>
            <person name="Armbruster P."/>
            <person name="Huang X."/>
            <person name="Yang Y."/>
            <person name="Zhang H."/>
            <person name="He W."/>
            <person name="Peng H."/>
            <person name="Liu Y."/>
            <person name="Wu K."/>
            <person name="Chen J."/>
            <person name="Lirakis M."/>
            <person name="Topalis P."/>
            <person name="Van Leeuwen T."/>
            <person name="Hall A.B."/>
            <person name="Jiang X."/>
            <person name="Thorpe C."/>
            <person name="Mueller R.L."/>
            <person name="Sun C."/>
            <person name="Waterhouse R.M."/>
            <person name="Yan G."/>
            <person name="Tu Z.J."/>
            <person name="Fang X."/>
            <person name="James A.A."/>
        </authorList>
    </citation>
    <scope>NUCLEOTIDE SEQUENCE [LARGE SCALE GENOMIC DNA]</scope>
    <source>
        <strain evidence="3">Foshan</strain>
    </source>
</reference>
<dbReference type="PANTHER" id="PTHR21879:SF10">
    <property type="entry name" value="LP14110P"/>
    <property type="match status" value="1"/>
</dbReference>
<keyword evidence="1" id="KW-0472">Membrane</keyword>
<evidence type="ECO:0008006" key="4">
    <source>
        <dbReference type="Google" id="ProtNLM"/>
    </source>
</evidence>
<feature type="transmembrane region" description="Helical" evidence="1">
    <location>
        <begin position="288"/>
        <end position="306"/>
    </location>
</feature>
<evidence type="ECO:0000256" key="1">
    <source>
        <dbReference type="SAM" id="Phobius"/>
    </source>
</evidence>
<sequence>MKLCVYIKRNEEERQCASESGERSGGFTFRLFACRSMSEMGFLVNRSRVLDLRWSLALSLLVWTSLVRGDGFKLPDQTDAAVGKSAVEGPVVVPAAGEGRRQGKHLLDFIGLGTGGNVDPYLARTNAQCLNGELADCFKSQALNTFTDFFAKDVYQLTSNARITRLPETQLRSFQQDPFEYSEEPRQLDSEWDQLYKFGLRQLERFVKSTALEFQIPDDVTEGGRYQARFIDEISDEIDVIEDKKAPLFSRNRLKKIFIPLLIILKIFKLKLLLFLPLILGLASFKKLLGFAAIIIPGVIGYLKLFRPNQSCCSNDLFSNNYTPQYSPQGLGSVSYNPFKPPYQNQYSRPEPNFAAPYGNYYRDSYELKNSGGVKFGDDQAYQGYSEYRSNDKDIKAEKN</sequence>
<evidence type="ECO:0000313" key="2">
    <source>
        <dbReference type="EnsemblMetazoa" id="AALFPA23_003090.P3264"/>
    </source>
</evidence>
<reference evidence="2" key="2">
    <citation type="submission" date="2025-05" db="UniProtKB">
        <authorList>
            <consortium name="EnsemblMetazoa"/>
        </authorList>
    </citation>
    <scope>IDENTIFICATION</scope>
    <source>
        <strain evidence="2">Foshan</strain>
    </source>
</reference>
<keyword evidence="3" id="KW-1185">Reference proteome</keyword>
<protein>
    <recommendedName>
        <fullName evidence="4">Protein osiris 2</fullName>
    </recommendedName>
</protein>
<dbReference type="Pfam" id="PF07898">
    <property type="entry name" value="DUF1676"/>
    <property type="match status" value="1"/>
</dbReference>
<name>A0ABM1XUV5_AEDAL</name>
<proteinExistence type="predicted"/>
<dbReference type="InterPro" id="IPR012464">
    <property type="entry name" value="DUF1676"/>
</dbReference>
<dbReference type="PANTHER" id="PTHR21879">
    <property type="entry name" value="FI03362P-RELATED-RELATED"/>
    <property type="match status" value="1"/>
</dbReference>
<keyword evidence="1" id="KW-1133">Transmembrane helix</keyword>
<dbReference type="GeneID" id="109403615"/>
<keyword evidence="1" id="KW-0812">Transmembrane</keyword>